<dbReference type="EMBL" id="JAEQND010000005">
    <property type="protein sequence ID" value="MBL0425417.1"/>
    <property type="molecule type" value="Genomic_DNA"/>
</dbReference>
<proteinExistence type="predicted"/>
<evidence type="ECO:0008006" key="3">
    <source>
        <dbReference type="Google" id="ProtNLM"/>
    </source>
</evidence>
<organism evidence="1 2">
    <name type="scientific">Ramlibacter alkalitolerans</name>
    <dbReference type="NCBI Taxonomy" id="2039631"/>
    <lineage>
        <taxon>Bacteria</taxon>
        <taxon>Pseudomonadati</taxon>
        <taxon>Pseudomonadota</taxon>
        <taxon>Betaproteobacteria</taxon>
        <taxon>Burkholderiales</taxon>
        <taxon>Comamonadaceae</taxon>
        <taxon>Ramlibacter</taxon>
    </lineage>
</organism>
<accession>A0ABS1JME5</accession>
<evidence type="ECO:0000313" key="2">
    <source>
        <dbReference type="Proteomes" id="UP000622707"/>
    </source>
</evidence>
<protein>
    <recommendedName>
        <fullName evidence="3">KfrA N-terminal DNA-binding domain-containing protein</fullName>
    </recommendedName>
</protein>
<dbReference type="Proteomes" id="UP000622707">
    <property type="component" value="Unassembled WGS sequence"/>
</dbReference>
<keyword evidence="2" id="KW-1185">Reference proteome</keyword>
<dbReference type="RefSeq" id="WP_201688995.1">
    <property type="nucleotide sequence ID" value="NZ_JAEQND010000005.1"/>
</dbReference>
<sequence>MDPDALARRNRLFDLVHNCFGGETDVVAHVIEENTPGAKVSVRAIQAWLMPPGRVSSRNCPPWALKAVEDFVADPINQPRLQVMARRREEDIRRVTTPVEWADKVRREKAVEFATCEIEDESRTLRQWQEQLGKDSGRYIFALELRLRSAERELSDSVAAIHQAVHGSENFEDFKKAYLEAERGRRLQRFSVKEARKHIENASEEFASDDGVVERPALS</sequence>
<comment type="caution">
    <text evidence="1">The sequence shown here is derived from an EMBL/GenBank/DDBJ whole genome shotgun (WGS) entry which is preliminary data.</text>
</comment>
<evidence type="ECO:0000313" key="1">
    <source>
        <dbReference type="EMBL" id="MBL0425417.1"/>
    </source>
</evidence>
<reference evidence="1 2" key="1">
    <citation type="journal article" date="2017" name="Int. J. Syst. Evol. Microbiol.">
        <title>Ramlibacter alkalitolerans sp. nov., alkali-tolerant bacterium isolated from soil of ginseng.</title>
        <authorList>
            <person name="Lee D.H."/>
            <person name="Cha C.J."/>
        </authorList>
    </citation>
    <scope>NUCLEOTIDE SEQUENCE [LARGE SCALE GENOMIC DNA]</scope>
    <source>
        <strain evidence="1 2">KACC 19305</strain>
    </source>
</reference>
<gene>
    <name evidence="1" type="ORF">JI746_09870</name>
</gene>
<name>A0ABS1JME5_9BURK</name>